<dbReference type="InterPro" id="IPR043504">
    <property type="entry name" value="Peptidase_S1_PA_chymotrypsin"/>
</dbReference>
<gene>
    <name evidence="1" type="ORF">GCM10023333_31550</name>
</gene>
<dbReference type="Gene3D" id="2.40.10.10">
    <property type="entry name" value="Trypsin-like serine proteases"/>
    <property type="match status" value="2"/>
</dbReference>
<organism evidence="1 2">
    <name type="scientific">Ferrimonas pelagia</name>
    <dbReference type="NCBI Taxonomy" id="1177826"/>
    <lineage>
        <taxon>Bacteria</taxon>
        <taxon>Pseudomonadati</taxon>
        <taxon>Pseudomonadota</taxon>
        <taxon>Gammaproteobacteria</taxon>
        <taxon>Alteromonadales</taxon>
        <taxon>Ferrimonadaceae</taxon>
        <taxon>Ferrimonas</taxon>
    </lineage>
</organism>
<evidence type="ECO:0008006" key="3">
    <source>
        <dbReference type="Google" id="ProtNLM"/>
    </source>
</evidence>
<evidence type="ECO:0000313" key="1">
    <source>
        <dbReference type="EMBL" id="GAA4896044.1"/>
    </source>
</evidence>
<sequence>MPNATLRRDPLSSSTQHYGIRSELITAPLLLNELDWSAIGDRQVIHLEIDVKTVRGLRMGLTLHAEPADLTVQFFATAQHRLIAQQPIAASSTHFSRLLTGSSITAELSLPSEHRIPDDLQLTSLSLIDTLTPMSTTTNRDSSELLNASCYAPSLNNAINSTVMLLIPNGYLCSGNLLAPTDQADPDKLYLYTAAHCISDRATARHTQVILDFSVPCDQEHRLDYATYLGQLGTEPLHSLSEGELVVTG</sequence>
<dbReference type="EMBL" id="BAABJZ010000096">
    <property type="protein sequence ID" value="GAA4896044.1"/>
    <property type="molecule type" value="Genomic_DNA"/>
</dbReference>
<dbReference type="RefSeq" id="WP_345336411.1">
    <property type="nucleotide sequence ID" value="NZ_BAABJZ010000096.1"/>
</dbReference>
<evidence type="ECO:0000313" key="2">
    <source>
        <dbReference type="Proteomes" id="UP001499988"/>
    </source>
</evidence>
<dbReference type="SUPFAM" id="SSF50494">
    <property type="entry name" value="Trypsin-like serine proteases"/>
    <property type="match status" value="1"/>
</dbReference>
<name>A0ABP9FA89_9GAMM</name>
<keyword evidence="2" id="KW-1185">Reference proteome</keyword>
<comment type="caution">
    <text evidence="1">The sequence shown here is derived from an EMBL/GenBank/DDBJ whole genome shotgun (WGS) entry which is preliminary data.</text>
</comment>
<reference evidence="2" key="1">
    <citation type="journal article" date="2019" name="Int. J. Syst. Evol. Microbiol.">
        <title>The Global Catalogue of Microorganisms (GCM) 10K type strain sequencing project: providing services to taxonomists for standard genome sequencing and annotation.</title>
        <authorList>
            <consortium name="The Broad Institute Genomics Platform"/>
            <consortium name="The Broad Institute Genome Sequencing Center for Infectious Disease"/>
            <person name="Wu L."/>
            <person name="Ma J."/>
        </authorList>
    </citation>
    <scope>NUCLEOTIDE SEQUENCE [LARGE SCALE GENOMIC DNA]</scope>
    <source>
        <strain evidence="2">JCM 18401</strain>
    </source>
</reference>
<protein>
    <recommendedName>
        <fullName evidence="3">Trypsin-like peptidase domain-containing protein</fullName>
    </recommendedName>
</protein>
<dbReference type="InterPro" id="IPR009003">
    <property type="entry name" value="Peptidase_S1_PA"/>
</dbReference>
<dbReference type="Proteomes" id="UP001499988">
    <property type="component" value="Unassembled WGS sequence"/>
</dbReference>
<proteinExistence type="predicted"/>
<accession>A0ABP9FA89</accession>